<keyword evidence="3 6" id="KW-0812">Transmembrane</keyword>
<feature type="transmembrane region" description="Helical" evidence="6">
    <location>
        <begin position="320"/>
        <end position="353"/>
    </location>
</feature>
<feature type="domain" description="ABC3 transporter permease C-terminal" evidence="7">
    <location>
        <begin position="279"/>
        <end position="395"/>
    </location>
</feature>
<dbReference type="Proteomes" id="UP001265700">
    <property type="component" value="Unassembled WGS sequence"/>
</dbReference>
<comment type="subcellular location">
    <subcellularLocation>
        <location evidence="1">Cell membrane</location>
        <topology evidence="1">Multi-pass membrane protein</topology>
    </subcellularLocation>
</comment>
<evidence type="ECO:0000256" key="6">
    <source>
        <dbReference type="SAM" id="Phobius"/>
    </source>
</evidence>
<keyword evidence="4 6" id="KW-1133">Transmembrane helix</keyword>
<dbReference type="InterPro" id="IPR051125">
    <property type="entry name" value="ABC-4/HrtB_transporter"/>
</dbReference>
<evidence type="ECO:0000313" key="8">
    <source>
        <dbReference type="EMBL" id="MDR7148341.1"/>
    </source>
</evidence>
<dbReference type="InterPro" id="IPR003838">
    <property type="entry name" value="ABC3_permease_C"/>
</dbReference>
<name>A0ABU1WGE3_9BURK</name>
<evidence type="ECO:0000256" key="2">
    <source>
        <dbReference type="ARBA" id="ARBA00022475"/>
    </source>
</evidence>
<keyword evidence="9" id="KW-1185">Reference proteome</keyword>
<comment type="caution">
    <text evidence="8">The sequence shown here is derived from an EMBL/GenBank/DDBJ whole genome shotgun (WGS) entry which is preliminary data.</text>
</comment>
<dbReference type="EMBL" id="JAVDWU010000001">
    <property type="protein sequence ID" value="MDR7148341.1"/>
    <property type="molecule type" value="Genomic_DNA"/>
</dbReference>
<reference evidence="8 9" key="1">
    <citation type="submission" date="2023-07" db="EMBL/GenBank/DDBJ databases">
        <title>Sorghum-associated microbial communities from plants grown in Nebraska, USA.</title>
        <authorList>
            <person name="Schachtman D."/>
        </authorList>
    </citation>
    <scope>NUCLEOTIDE SEQUENCE [LARGE SCALE GENOMIC DNA]</scope>
    <source>
        <strain evidence="8 9">4249</strain>
    </source>
</reference>
<keyword evidence="5 6" id="KW-0472">Membrane</keyword>
<gene>
    <name evidence="8" type="ORF">J2W49_000269</name>
</gene>
<accession>A0ABU1WGE3</accession>
<evidence type="ECO:0000256" key="5">
    <source>
        <dbReference type="ARBA" id="ARBA00023136"/>
    </source>
</evidence>
<sequence>MFSLSWRYLWARPLSTALNLVLLSLALASMAFVIIVQDQAERAFERDLAGIDVVVGAKGSPMQLILSGVFHIDVPPGNISLTEANRLAQHPQVAQLIPLSLGDNLQGYRIVGTTHAYVEHYGAELAQGALWTAPMQAVLGAQVARHTGLKLGQAFEGAHGLGSGGAVHEATPYLVNGVLAPCGCVLDRLILTATESVWHVHDDMHAGDGMDEVEKAELAEALAADREITLALLRYKTPLAAASFPRFVNQSTSMQAAAPAIEITRLLHMVSVGTQALRAMAVVLLVVAGLSVFIALWNAVRERRDDLAMLRMLGAAPQRVALLLLLEALWLAVLACAGGLLAAHGLVALIGQWLMDSQSLSISGWQWIPAEGWVPLLALGVAVVAASLPVASVYRIDVTQLLNSRSIS</sequence>
<evidence type="ECO:0000259" key="7">
    <source>
        <dbReference type="Pfam" id="PF02687"/>
    </source>
</evidence>
<organism evidence="8 9">
    <name type="scientific">Hydrogenophaga palleronii</name>
    <dbReference type="NCBI Taxonomy" id="65655"/>
    <lineage>
        <taxon>Bacteria</taxon>
        <taxon>Pseudomonadati</taxon>
        <taxon>Pseudomonadota</taxon>
        <taxon>Betaproteobacteria</taxon>
        <taxon>Burkholderiales</taxon>
        <taxon>Comamonadaceae</taxon>
        <taxon>Hydrogenophaga</taxon>
    </lineage>
</organism>
<dbReference type="Pfam" id="PF02687">
    <property type="entry name" value="FtsX"/>
    <property type="match status" value="1"/>
</dbReference>
<protein>
    <submittedName>
        <fullName evidence="8">ABC transport system permease protein</fullName>
    </submittedName>
</protein>
<proteinExistence type="predicted"/>
<dbReference type="PANTHER" id="PTHR43738">
    <property type="entry name" value="ABC TRANSPORTER, MEMBRANE PROTEIN"/>
    <property type="match status" value="1"/>
</dbReference>
<keyword evidence="2" id="KW-1003">Cell membrane</keyword>
<evidence type="ECO:0000256" key="3">
    <source>
        <dbReference type="ARBA" id="ARBA00022692"/>
    </source>
</evidence>
<dbReference type="PANTHER" id="PTHR43738:SF2">
    <property type="entry name" value="ABC TRANSPORTER PERMEASE"/>
    <property type="match status" value="1"/>
</dbReference>
<evidence type="ECO:0000256" key="1">
    <source>
        <dbReference type="ARBA" id="ARBA00004651"/>
    </source>
</evidence>
<evidence type="ECO:0000313" key="9">
    <source>
        <dbReference type="Proteomes" id="UP001265700"/>
    </source>
</evidence>
<feature type="transmembrane region" description="Helical" evidence="6">
    <location>
        <begin position="279"/>
        <end position="300"/>
    </location>
</feature>
<evidence type="ECO:0000256" key="4">
    <source>
        <dbReference type="ARBA" id="ARBA00022989"/>
    </source>
</evidence>
<feature type="transmembrane region" description="Helical" evidence="6">
    <location>
        <begin position="373"/>
        <end position="396"/>
    </location>
</feature>